<dbReference type="PANTHER" id="PTHR42697:SF1">
    <property type="entry name" value="ENDONUCLEASE 8"/>
    <property type="match status" value="1"/>
</dbReference>
<dbReference type="CDD" id="cd08971">
    <property type="entry name" value="AcNei2_N"/>
    <property type="match status" value="1"/>
</dbReference>
<protein>
    <recommendedName>
        <fullName evidence="3">DNA-(apurinic or apyrimidinic site) lyase</fullName>
        <ecNumber evidence="3">4.2.99.18</ecNumber>
    </recommendedName>
</protein>
<evidence type="ECO:0000313" key="18">
    <source>
        <dbReference type="EMBL" id="GGK27563.1"/>
    </source>
</evidence>
<dbReference type="SUPFAM" id="SSF46946">
    <property type="entry name" value="S13-like H2TH domain"/>
    <property type="match status" value="1"/>
</dbReference>
<accession>A0A8J3BPY5</accession>
<dbReference type="InterPro" id="IPR010979">
    <property type="entry name" value="Ribosomal_uS13-like_H2TH"/>
</dbReference>
<proteinExistence type="inferred from homology"/>
<evidence type="ECO:0000256" key="9">
    <source>
        <dbReference type="ARBA" id="ARBA00023125"/>
    </source>
</evidence>
<keyword evidence="12" id="KW-0511">Multifunctional enzyme</keyword>
<comment type="similarity">
    <text evidence="2">Belongs to the FPG family.</text>
</comment>
<evidence type="ECO:0000256" key="7">
    <source>
        <dbReference type="ARBA" id="ARBA00022801"/>
    </source>
</evidence>
<dbReference type="InterPro" id="IPR012319">
    <property type="entry name" value="FPG_cat"/>
</dbReference>
<evidence type="ECO:0000259" key="17">
    <source>
        <dbReference type="PROSITE" id="PS51068"/>
    </source>
</evidence>
<evidence type="ECO:0000256" key="5">
    <source>
        <dbReference type="ARBA" id="ARBA00022763"/>
    </source>
</evidence>
<evidence type="ECO:0000256" key="12">
    <source>
        <dbReference type="ARBA" id="ARBA00023268"/>
    </source>
</evidence>
<dbReference type="SMART" id="SM01232">
    <property type="entry name" value="H2TH"/>
    <property type="match status" value="1"/>
</dbReference>
<feature type="domain" description="FPG-type" evidence="16">
    <location>
        <begin position="237"/>
        <end position="271"/>
    </location>
</feature>
<evidence type="ECO:0000256" key="2">
    <source>
        <dbReference type="ARBA" id="ARBA00009409"/>
    </source>
</evidence>
<evidence type="ECO:0000256" key="4">
    <source>
        <dbReference type="ARBA" id="ARBA00022723"/>
    </source>
</evidence>
<dbReference type="SUPFAM" id="SSF57716">
    <property type="entry name" value="Glucocorticoid receptor-like (DNA-binding domain)"/>
    <property type="match status" value="1"/>
</dbReference>
<dbReference type="AlphaFoldDB" id="A0A8J3BPY5"/>
<dbReference type="EMBL" id="BMQC01000006">
    <property type="protein sequence ID" value="GGK27563.1"/>
    <property type="molecule type" value="Genomic_DNA"/>
</dbReference>
<evidence type="ECO:0000256" key="8">
    <source>
        <dbReference type="ARBA" id="ARBA00022833"/>
    </source>
</evidence>
<keyword evidence="13" id="KW-0326">Glycosidase</keyword>
<sequence length="275" mass="29726">MPEGDTVWQTARRLDEALAGRPLARADFRVPQLATDRLAGWRVAGAVSRGKHLLLRLHPPAAESAEGTGAEGTEGGYSLHSHLRMDGAWRLYRPGQRWTGGPAHQIRVVLHGASAVAVGYHLHDVALVPTAREDTLVGHLGPDLLAVDFDAAEALRRLRAAPGALAVDALRDQRNLAGIGNVYAAELLFLHGVPPDAPLTAVPDLPALVADARRLLLANRDRRRSTTGSRRPDELTFVYGRRGRPCHRCGTPVRQGAHGDRVSYWCPRCQPPAGS</sequence>
<reference evidence="18" key="2">
    <citation type="submission" date="2020-09" db="EMBL/GenBank/DDBJ databases">
        <authorList>
            <person name="Sun Q."/>
            <person name="Ohkuma M."/>
        </authorList>
    </citation>
    <scope>NUCLEOTIDE SEQUENCE</scope>
    <source>
        <strain evidence="18">JCM 3091</strain>
    </source>
</reference>
<dbReference type="GO" id="GO:0003684">
    <property type="term" value="F:damaged DNA binding"/>
    <property type="evidence" value="ECO:0007669"/>
    <property type="project" value="InterPro"/>
</dbReference>
<dbReference type="GO" id="GO:0000703">
    <property type="term" value="F:oxidized pyrimidine nucleobase lesion DNA N-glycosylase activity"/>
    <property type="evidence" value="ECO:0007669"/>
    <property type="project" value="TreeGrafter"/>
</dbReference>
<dbReference type="GO" id="GO:0006284">
    <property type="term" value="P:base-excision repair"/>
    <property type="evidence" value="ECO:0007669"/>
    <property type="project" value="InterPro"/>
</dbReference>
<dbReference type="InterPro" id="IPR044090">
    <property type="entry name" value="Nei2_N"/>
</dbReference>
<dbReference type="SMART" id="SM00898">
    <property type="entry name" value="Fapy_DNA_glyco"/>
    <property type="match status" value="1"/>
</dbReference>
<evidence type="ECO:0000313" key="19">
    <source>
        <dbReference type="Proteomes" id="UP000662200"/>
    </source>
</evidence>
<evidence type="ECO:0000256" key="11">
    <source>
        <dbReference type="ARBA" id="ARBA00023239"/>
    </source>
</evidence>
<evidence type="ECO:0000256" key="15">
    <source>
        <dbReference type="PROSITE-ProRule" id="PRU00391"/>
    </source>
</evidence>
<dbReference type="RefSeq" id="WP_189113991.1">
    <property type="nucleotide sequence ID" value="NZ_BMQC01000006.1"/>
</dbReference>
<dbReference type="InterPro" id="IPR010663">
    <property type="entry name" value="Znf_FPG/IleRS"/>
</dbReference>
<dbReference type="Pfam" id="PF01149">
    <property type="entry name" value="Fapy_DNA_glyco"/>
    <property type="match status" value="1"/>
</dbReference>
<keyword evidence="10" id="KW-0234">DNA repair</keyword>
<evidence type="ECO:0000256" key="3">
    <source>
        <dbReference type="ARBA" id="ARBA00012720"/>
    </source>
</evidence>
<keyword evidence="19" id="KW-1185">Reference proteome</keyword>
<keyword evidence="8" id="KW-0862">Zinc</keyword>
<dbReference type="PROSITE" id="PS51066">
    <property type="entry name" value="ZF_FPG_2"/>
    <property type="match status" value="1"/>
</dbReference>
<keyword evidence="9" id="KW-0238">DNA-binding</keyword>
<dbReference type="PROSITE" id="PS01242">
    <property type="entry name" value="ZF_FPG_1"/>
    <property type="match status" value="1"/>
</dbReference>
<dbReference type="InterPro" id="IPR035937">
    <property type="entry name" value="FPG_N"/>
</dbReference>
<dbReference type="EC" id="4.2.99.18" evidence="3"/>
<dbReference type="InterPro" id="IPR015886">
    <property type="entry name" value="H2TH_FPG"/>
</dbReference>
<evidence type="ECO:0000259" key="16">
    <source>
        <dbReference type="PROSITE" id="PS51066"/>
    </source>
</evidence>
<evidence type="ECO:0000256" key="6">
    <source>
        <dbReference type="ARBA" id="ARBA00022771"/>
    </source>
</evidence>
<keyword evidence="4" id="KW-0479">Metal-binding</keyword>
<keyword evidence="6 15" id="KW-0863">Zinc-finger</keyword>
<evidence type="ECO:0000256" key="10">
    <source>
        <dbReference type="ARBA" id="ARBA00023204"/>
    </source>
</evidence>
<dbReference type="GO" id="GO:0140078">
    <property type="term" value="F:class I DNA-(apurinic or apyrimidinic site) endonuclease activity"/>
    <property type="evidence" value="ECO:0007669"/>
    <property type="project" value="UniProtKB-EC"/>
</dbReference>
<dbReference type="Gene3D" id="3.20.190.10">
    <property type="entry name" value="MutM-like, N-terminal"/>
    <property type="match status" value="1"/>
</dbReference>
<dbReference type="Proteomes" id="UP000662200">
    <property type="component" value="Unassembled WGS sequence"/>
</dbReference>
<name>A0A8J3BPY5_9ACTN</name>
<dbReference type="PANTHER" id="PTHR42697">
    <property type="entry name" value="ENDONUCLEASE 8"/>
    <property type="match status" value="1"/>
</dbReference>
<dbReference type="InterPro" id="IPR000214">
    <property type="entry name" value="Znf_DNA_glyclase/AP_lyase"/>
</dbReference>
<keyword evidence="11" id="KW-0456">Lyase</keyword>
<comment type="caution">
    <text evidence="18">The sequence shown here is derived from an EMBL/GenBank/DDBJ whole genome shotgun (WGS) entry which is preliminary data.</text>
</comment>
<dbReference type="SUPFAM" id="SSF81624">
    <property type="entry name" value="N-terminal domain of MutM-like DNA repair proteins"/>
    <property type="match status" value="1"/>
</dbReference>
<comment type="cofactor">
    <cofactor evidence="1">
        <name>Zn(2+)</name>
        <dbReference type="ChEBI" id="CHEBI:29105"/>
    </cofactor>
</comment>
<evidence type="ECO:0000256" key="13">
    <source>
        <dbReference type="ARBA" id="ARBA00023295"/>
    </source>
</evidence>
<keyword evidence="7" id="KW-0378">Hydrolase</keyword>
<keyword evidence="18" id="KW-0540">Nuclease</keyword>
<dbReference type="InterPro" id="IPR015887">
    <property type="entry name" value="DNA_glyclase_Znf_dom_DNA_BS"/>
</dbReference>
<evidence type="ECO:0000256" key="14">
    <source>
        <dbReference type="ARBA" id="ARBA00044632"/>
    </source>
</evidence>
<dbReference type="GO" id="GO:0008270">
    <property type="term" value="F:zinc ion binding"/>
    <property type="evidence" value="ECO:0007669"/>
    <property type="project" value="UniProtKB-KW"/>
</dbReference>
<dbReference type="Gene3D" id="1.10.8.50">
    <property type="match status" value="1"/>
</dbReference>
<comment type="catalytic activity">
    <reaction evidence="14">
        <text>2'-deoxyribonucleotide-(2'-deoxyribose 5'-phosphate)-2'-deoxyribonucleotide-DNA = a 3'-end 2'-deoxyribonucleotide-(2,3-dehydro-2,3-deoxyribose 5'-phosphate)-DNA + a 5'-end 5'-phospho-2'-deoxyribonucleoside-DNA + H(+)</text>
        <dbReference type="Rhea" id="RHEA:66592"/>
        <dbReference type="Rhea" id="RHEA-COMP:13180"/>
        <dbReference type="Rhea" id="RHEA-COMP:16897"/>
        <dbReference type="Rhea" id="RHEA-COMP:17067"/>
        <dbReference type="ChEBI" id="CHEBI:15378"/>
        <dbReference type="ChEBI" id="CHEBI:136412"/>
        <dbReference type="ChEBI" id="CHEBI:157695"/>
        <dbReference type="ChEBI" id="CHEBI:167181"/>
        <dbReference type="EC" id="4.2.99.18"/>
    </reaction>
</comment>
<evidence type="ECO:0000256" key="1">
    <source>
        <dbReference type="ARBA" id="ARBA00001947"/>
    </source>
</evidence>
<dbReference type="Pfam" id="PF06827">
    <property type="entry name" value="zf-FPG_IleRS"/>
    <property type="match status" value="1"/>
</dbReference>
<keyword evidence="5" id="KW-0227">DNA damage</keyword>
<feature type="domain" description="Formamidopyrimidine-DNA glycosylase catalytic" evidence="17">
    <location>
        <begin position="2"/>
        <end position="112"/>
    </location>
</feature>
<keyword evidence="18" id="KW-0255">Endonuclease</keyword>
<gene>
    <name evidence="18" type="primary">nei</name>
    <name evidence="18" type="ORF">GCM10010124_20180</name>
</gene>
<reference evidence="18" key="1">
    <citation type="journal article" date="2014" name="Int. J. Syst. Evol. Microbiol.">
        <title>Complete genome sequence of Corynebacterium casei LMG S-19264T (=DSM 44701T), isolated from a smear-ripened cheese.</title>
        <authorList>
            <consortium name="US DOE Joint Genome Institute (JGI-PGF)"/>
            <person name="Walter F."/>
            <person name="Albersmeier A."/>
            <person name="Kalinowski J."/>
            <person name="Ruckert C."/>
        </authorList>
    </citation>
    <scope>NUCLEOTIDE SEQUENCE</scope>
    <source>
        <strain evidence="18">JCM 3091</strain>
    </source>
</reference>
<dbReference type="PROSITE" id="PS51068">
    <property type="entry name" value="FPG_CAT"/>
    <property type="match status" value="1"/>
</dbReference>
<organism evidence="18 19">
    <name type="scientific">Pilimelia terevasa</name>
    <dbReference type="NCBI Taxonomy" id="53372"/>
    <lineage>
        <taxon>Bacteria</taxon>
        <taxon>Bacillati</taxon>
        <taxon>Actinomycetota</taxon>
        <taxon>Actinomycetes</taxon>
        <taxon>Micromonosporales</taxon>
        <taxon>Micromonosporaceae</taxon>
        <taxon>Pilimelia</taxon>
    </lineage>
</organism>